<keyword evidence="5" id="KW-1185">Reference proteome</keyword>
<dbReference type="PROSITE" id="PS50013">
    <property type="entry name" value="CHROMO_2"/>
    <property type="match status" value="1"/>
</dbReference>
<evidence type="ECO:0000259" key="3">
    <source>
        <dbReference type="PROSITE" id="PS50013"/>
    </source>
</evidence>
<dbReference type="InterPro" id="IPR016197">
    <property type="entry name" value="Chromo-like_dom_sf"/>
</dbReference>
<accession>A0A8R2AG58</accession>
<dbReference type="OrthoDB" id="273092at2759"/>
<dbReference type="AlphaFoldDB" id="A0A8R2AG58"/>
<dbReference type="Pfam" id="PF01393">
    <property type="entry name" value="Chromo_shadow"/>
    <property type="match status" value="1"/>
</dbReference>
<reference evidence="4" key="2">
    <citation type="submission" date="2022-06" db="UniProtKB">
        <authorList>
            <consortium name="EnsemblMetazoa"/>
        </authorList>
    </citation>
    <scope>IDENTIFICATION</scope>
</reference>
<evidence type="ECO:0000256" key="1">
    <source>
        <dbReference type="ARBA" id="ARBA00004123"/>
    </source>
</evidence>
<dbReference type="EnsemblMetazoa" id="XM_003243293.4">
    <property type="protein sequence ID" value="XP_003243341.1"/>
    <property type="gene ID" value="LOC100569483"/>
</dbReference>
<evidence type="ECO:0000313" key="4">
    <source>
        <dbReference type="EnsemblMetazoa" id="XP_003243341.1"/>
    </source>
</evidence>
<name>A0A8R2AG58_ACYPI</name>
<dbReference type="Gene3D" id="2.40.50.40">
    <property type="match status" value="1"/>
</dbReference>
<evidence type="ECO:0000256" key="2">
    <source>
        <dbReference type="ARBA" id="ARBA00023242"/>
    </source>
</evidence>
<proteinExistence type="predicted"/>
<protein>
    <recommendedName>
        <fullName evidence="3">Chromo domain-containing protein</fullName>
    </recommendedName>
</protein>
<dbReference type="RefSeq" id="XP_003243341.1">
    <property type="nucleotide sequence ID" value="XM_003243293.3"/>
</dbReference>
<dbReference type="InterPro" id="IPR008251">
    <property type="entry name" value="Chromo_shadow_dom"/>
</dbReference>
<dbReference type="InterPro" id="IPR000953">
    <property type="entry name" value="Chromo/chromo_shadow_dom"/>
</dbReference>
<dbReference type="KEGG" id="api:100569483"/>
<dbReference type="CDD" id="cd00034">
    <property type="entry name" value="CSD"/>
    <property type="match status" value="1"/>
</dbReference>
<dbReference type="Proteomes" id="UP000007819">
    <property type="component" value="Chromosome A1"/>
</dbReference>
<dbReference type="GeneID" id="100569483"/>
<reference evidence="5" key="1">
    <citation type="submission" date="2010-06" db="EMBL/GenBank/DDBJ databases">
        <authorList>
            <person name="Jiang H."/>
            <person name="Abraham K."/>
            <person name="Ali S."/>
            <person name="Alsbrooks S.L."/>
            <person name="Anim B.N."/>
            <person name="Anosike U.S."/>
            <person name="Attaway T."/>
            <person name="Bandaranaike D.P."/>
            <person name="Battles P.K."/>
            <person name="Bell S.N."/>
            <person name="Bell A.V."/>
            <person name="Beltran B."/>
            <person name="Bickham C."/>
            <person name="Bustamante Y."/>
            <person name="Caleb T."/>
            <person name="Canada A."/>
            <person name="Cardenas V."/>
            <person name="Carter K."/>
            <person name="Chacko J."/>
            <person name="Chandrabose M.N."/>
            <person name="Chavez D."/>
            <person name="Chavez A."/>
            <person name="Chen L."/>
            <person name="Chu H.-S."/>
            <person name="Claassen K.J."/>
            <person name="Cockrell R."/>
            <person name="Collins M."/>
            <person name="Cooper J.A."/>
            <person name="Cree A."/>
            <person name="Curry S.M."/>
            <person name="Da Y."/>
            <person name="Dao M.D."/>
            <person name="Das B."/>
            <person name="Davila M.-L."/>
            <person name="Davy-Carroll L."/>
            <person name="Denson S."/>
            <person name="Dinh H."/>
            <person name="Ebong V.E."/>
            <person name="Edwards J.R."/>
            <person name="Egan A."/>
            <person name="El-Daye J."/>
            <person name="Escobedo L."/>
            <person name="Fernandez S."/>
            <person name="Fernando P.R."/>
            <person name="Flagg N."/>
            <person name="Forbes L.D."/>
            <person name="Fowler R.G."/>
            <person name="Fu Q."/>
            <person name="Gabisi R.A."/>
            <person name="Ganer J."/>
            <person name="Garbino Pronczuk A."/>
            <person name="Garcia R.M."/>
            <person name="Garner T."/>
            <person name="Garrett T.E."/>
            <person name="Gonzalez D.A."/>
            <person name="Hamid H."/>
            <person name="Hawkins E.S."/>
            <person name="Hirani K."/>
            <person name="Hogues M.E."/>
            <person name="Hollins B."/>
            <person name="Hsiao C.-H."/>
            <person name="Jabil R."/>
            <person name="James M.L."/>
            <person name="Jhangiani S.N."/>
            <person name="Johnson B."/>
            <person name="Johnson Q."/>
            <person name="Joshi V."/>
            <person name="Kalu J.B."/>
            <person name="Kam C."/>
            <person name="Kashfia A."/>
            <person name="Keebler J."/>
            <person name="Kisamo H."/>
            <person name="Kovar C.L."/>
            <person name="Lago L.A."/>
            <person name="Lai C.-Y."/>
            <person name="Laidlaw J."/>
            <person name="Lara F."/>
            <person name="Le T.-K."/>
            <person name="Lee S.L."/>
            <person name="Legall F.H."/>
            <person name="Lemon S.J."/>
            <person name="Lewis L.R."/>
            <person name="Li B."/>
            <person name="Liu Y."/>
            <person name="Liu Y.-S."/>
            <person name="Lopez J."/>
            <person name="Lozado R.J."/>
            <person name="Lu J."/>
            <person name="Madu R.C."/>
            <person name="Maheshwari M."/>
            <person name="Maheshwari R."/>
            <person name="Malloy K."/>
            <person name="Martinez E."/>
            <person name="Mathew T."/>
            <person name="Mercado I.C."/>
            <person name="Mercado C."/>
            <person name="Meyer B."/>
            <person name="Montgomery K."/>
            <person name="Morgan M.B."/>
            <person name="Munidasa M."/>
            <person name="Nazareth L.V."/>
            <person name="Nelson J."/>
            <person name="Ng B.M."/>
            <person name="Nguyen N.B."/>
            <person name="Nguyen P.Q."/>
            <person name="Nguyen T."/>
            <person name="Obregon M."/>
            <person name="Okwuonu G.O."/>
            <person name="Onwere C.G."/>
            <person name="Orozco G."/>
            <person name="Parra A."/>
            <person name="Patel S."/>
            <person name="Patil S."/>
            <person name="Perez A."/>
            <person name="Perez Y."/>
            <person name="Pham C."/>
            <person name="Primus E.L."/>
            <person name="Pu L.-L."/>
            <person name="Puazo M."/>
            <person name="Qin X."/>
            <person name="Quiroz J.B."/>
            <person name="Reese J."/>
            <person name="Richards S."/>
            <person name="Rives C.M."/>
            <person name="Robberts R."/>
            <person name="Ruiz S.J."/>
            <person name="Ruiz M.J."/>
            <person name="Santibanez J."/>
            <person name="Schneider B.W."/>
            <person name="Sisson I."/>
            <person name="Smith M."/>
            <person name="Sodergren E."/>
            <person name="Song X.-Z."/>
            <person name="Song B.B."/>
            <person name="Summersgill H."/>
            <person name="Thelus R."/>
            <person name="Thornton R.D."/>
            <person name="Trejos Z.Y."/>
            <person name="Usmani K."/>
            <person name="Vattathil S."/>
            <person name="Villasana D."/>
            <person name="Walker D.L."/>
            <person name="Wang S."/>
            <person name="Wang K."/>
            <person name="White C.S."/>
            <person name="Williams A.C."/>
            <person name="Williamson J."/>
            <person name="Wilson K."/>
            <person name="Woghiren I.O."/>
            <person name="Woodworth J.R."/>
            <person name="Worley K.C."/>
            <person name="Wright R.A."/>
            <person name="Wu W."/>
            <person name="Young L."/>
            <person name="Zhang L."/>
            <person name="Zhang J."/>
            <person name="Zhu Y."/>
            <person name="Muzny D.M."/>
            <person name="Weinstock G."/>
            <person name="Gibbs R.A."/>
        </authorList>
    </citation>
    <scope>NUCLEOTIDE SEQUENCE [LARGE SCALE GENOMIC DNA]</scope>
    <source>
        <strain evidence="5">LSR1</strain>
    </source>
</reference>
<comment type="subcellular location">
    <subcellularLocation>
        <location evidence="1">Nucleus</location>
    </subcellularLocation>
</comment>
<dbReference type="SUPFAM" id="SSF54160">
    <property type="entry name" value="Chromo domain-like"/>
    <property type="match status" value="1"/>
</dbReference>
<dbReference type="GO" id="GO:0005694">
    <property type="term" value="C:chromosome"/>
    <property type="evidence" value="ECO:0007669"/>
    <property type="project" value="UniProtKB-ARBA"/>
</dbReference>
<feature type="domain" description="Chromo" evidence="3">
    <location>
        <begin position="52"/>
        <end position="108"/>
    </location>
</feature>
<organism evidence="4 5">
    <name type="scientific">Acyrthosiphon pisum</name>
    <name type="common">Pea aphid</name>
    <dbReference type="NCBI Taxonomy" id="7029"/>
    <lineage>
        <taxon>Eukaryota</taxon>
        <taxon>Metazoa</taxon>
        <taxon>Ecdysozoa</taxon>
        <taxon>Arthropoda</taxon>
        <taxon>Hexapoda</taxon>
        <taxon>Insecta</taxon>
        <taxon>Pterygota</taxon>
        <taxon>Neoptera</taxon>
        <taxon>Paraneoptera</taxon>
        <taxon>Hemiptera</taxon>
        <taxon>Sternorrhyncha</taxon>
        <taxon>Aphidomorpha</taxon>
        <taxon>Aphidoidea</taxon>
        <taxon>Aphididae</taxon>
        <taxon>Macrosiphini</taxon>
        <taxon>Acyrthosiphon</taxon>
    </lineage>
</organism>
<evidence type="ECO:0000313" key="5">
    <source>
        <dbReference type="Proteomes" id="UP000007819"/>
    </source>
</evidence>
<keyword evidence="2" id="KW-0539">Nucleus</keyword>
<dbReference type="GO" id="GO:0005634">
    <property type="term" value="C:nucleus"/>
    <property type="evidence" value="ECO:0007669"/>
    <property type="project" value="UniProtKB-SubCell"/>
</dbReference>
<sequence length="108" mass="12423">MPLFTETVVFSEPYKSQSLCIYTMSEEINIDVAKGISLPDIKCRTNGFRLGLEPEMIMHSKLVDGKNYLLMKWKDVEEPSYVKASVANKKCPSLVIDFYQKHLTWSNL</sequence>
<dbReference type="SMART" id="SM00300">
    <property type="entry name" value="ChSh"/>
    <property type="match status" value="1"/>
</dbReference>